<proteinExistence type="predicted"/>
<dbReference type="PROSITE" id="PS51257">
    <property type="entry name" value="PROKAR_LIPOPROTEIN"/>
    <property type="match status" value="1"/>
</dbReference>
<keyword evidence="4" id="KW-0858">Xylan degradation</keyword>
<evidence type="ECO:0000259" key="3">
    <source>
        <dbReference type="Pfam" id="PF02018"/>
    </source>
</evidence>
<keyword evidence="2" id="KW-0732">Signal</keyword>
<dbReference type="GO" id="GO:0045493">
    <property type="term" value="P:xylan catabolic process"/>
    <property type="evidence" value="ECO:0007669"/>
    <property type="project" value="UniProtKB-KW"/>
</dbReference>
<organism evidence="4">
    <name type="scientific">Dictyoglomus thermophilum</name>
    <dbReference type="NCBI Taxonomy" id="14"/>
    <lineage>
        <taxon>Bacteria</taxon>
        <taxon>Pseudomonadati</taxon>
        <taxon>Dictyoglomota</taxon>
        <taxon>Dictyoglomia</taxon>
        <taxon>Dictyoglomales</taxon>
        <taxon>Dictyoglomaceae</taxon>
        <taxon>Dictyoglomus</taxon>
    </lineage>
</organism>
<keyword evidence="4" id="KW-0624">Polysaccharide degradation</keyword>
<dbReference type="SUPFAM" id="SSF49785">
    <property type="entry name" value="Galactose-binding domain-like"/>
    <property type="match status" value="1"/>
</dbReference>
<reference evidence="4" key="1">
    <citation type="journal article" date="2020" name="mSystems">
        <title>Genome- and Community-Level Interaction Insights into Carbon Utilization and Element Cycling Functions of Hydrothermarchaeota in Hydrothermal Sediment.</title>
        <authorList>
            <person name="Zhou Z."/>
            <person name="Liu Y."/>
            <person name="Xu W."/>
            <person name="Pan J."/>
            <person name="Luo Z.H."/>
            <person name="Li M."/>
        </authorList>
    </citation>
    <scope>NUCLEOTIDE SEQUENCE [LARGE SCALE GENOMIC DNA]</scope>
    <source>
        <strain evidence="4">SpSt-81</strain>
    </source>
</reference>
<feature type="signal peptide" evidence="2">
    <location>
        <begin position="1"/>
        <end position="23"/>
    </location>
</feature>
<dbReference type="Gene3D" id="2.60.120.260">
    <property type="entry name" value="Galactose-binding domain-like"/>
    <property type="match status" value="1"/>
</dbReference>
<accession>A0A7C3RJJ0</accession>
<protein>
    <submittedName>
        <fullName evidence="4">1,4-beta-xylanase</fullName>
    </submittedName>
</protein>
<keyword evidence="4" id="KW-0326">Glycosidase</keyword>
<evidence type="ECO:0000256" key="2">
    <source>
        <dbReference type="SAM" id="SignalP"/>
    </source>
</evidence>
<name>A0A7C3RJJ0_DICTH</name>
<dbReference type="AlphaFoldDB" id="A0A7C3RJJ0"/>
<dbReference type="InterPro" id="IPR008979">
    <property type="entry name" value="Galactose-bd-like_sf"/>
</dbReference>
<dbReference type="InterPro" id="IPR003305">
    <property type="entry name" value="CenC_carb-bd"/>
</dbReference>
<feature type="domain" description="CBM-cenC" evidence="3">
    <location>
        <begin position="54"/>
        <end position="184"/>
    </location>
</feature>
<dbReference type="Pfam" id="PF02018">
    <property type="entry name" value="CBM_4_9"/>
    <property type="match status" value="1"/>
</dbReference>
<gene>
    <name evidence="4" type="ORF">ENW00_03245</name>
</gene>
<feature type="chain" id="PRO_5027995894" evidence="2">
    <location>
        <begin position="24"/>
        <end position="220"/>
    </location>
</feature>
<keyword evidence="1 4" id="KW-0378">Hydrolase</keyword>
<dbReference type="EMBL" id="DTIN01000011">
    <property type="protein sequence ID" value="HFX13159.1"/>
    <property type="molecule type" value="Genomic_DNA"/>
</dbReference>
<keyword evidence="4" id="KW-0119">Carbohydrate metabolism</keyword>
<evidence type="ECO:0000256" key="1">
    <source>
        <dbReference type="ARBA" id="ARBA00022801"/>
    </source>
</evidence>
<sequence length="220" mass="24614">MKRVFSICSLLIVLFFIAGCAKAPMSNTEQNQILEEIKKEVASVPNIPNALIITTFESSKEEGWTARGDNVKILVTDKEAHTGKYSLYVSGRSAGWHGAQIQLKDILKPGKVYSISVWVMQKSGSSQYLGLTMQRKYDTDSNTQYDWIKHENNVPNGKWVELSGTYEIPANVSILDLSLYVEAPSNTSLDFYIDDLVIVEGKSAFRITPKLFELVAKVIK</sequence>
<dbReference type="GO" id="GO:0016798">
    <property type="term" value="F:hydrolase activity, acting on glycosyl bonds"/>
    <property type="evidence" value="ECO:0007669"/>
    <property type="project" value="UniProtKB-KW"/>
</dbReference>
<evidence type="ECO:0000313" key="4">
    <source>
        <dbReference type="EMBL" id="HFX13159.1"/>
    </source>
</evidence>
<comment type="caution">
    <text evidence="4">The sequence shown here is derived from an EMBL/GenBank/DDBJ whole genome shotgun (WGS) entry which is preliminary data.</text>
</comment>